<dbReference type="PANTHER" id="PTHR11476">
    <property type="entry name" value="HISTIDYL-TRNA SYNTHETASE"/>
    <property type="match status" value="1"/>
</dbReference>
<dbReference type="EMBL" id="RHPJ01000003">
    <property type="protein sequence ID" value="TGO04747.1"/>
    <property type="molecule type" value="Genomic_DNA"/>
</dbReference>
<feature type="binding site" evidence="12">
    <location>
        <begin position="314"/>
        <end position="315"/>
    </location>
    <ligand>
        <name>L-histidine</name>
        <dbReference type="ChEBI" id="CHEBI:57595"/>
    </ligand>
</feature>
<dbReference type="InterPro" id="IPR045864">
    <property type="entry name" value="aa-tRNA-synth_II/BPL/LPL"/>
</dbReference>
<comment type="subunit">
    <text evidence="2">Homodimer.</text>
</comment>
<dbReference type="Pfam" id="PF13393">
    <property type="entry name" value="tRNA-synt_His"/>
    <property type="match status" value="1"/>
</dbReference>
<evidence type="ECO:0000313" key="16">
    <source>
        <dbReference type="Proteomes" id="UP000297318"/>
    </source>
</evidence>
<dbReference type="GO" id="GO:0005737">
    <property type="term" value="C:cytoplasm"/>
    <property type="evidence" value="ECO:0007669"/>
    <property type="project" value="UniProtKB-UniRule"/>
</dbReference>
<evidence type="ECO:0000256" key="1">
    <source>
        <dbReference type="ARBA" id="ARBA00008226"/>
    </source>
</evidence>
<evidence type="ECO:0000256" key="13">
    <source>
        <dbReference type="SAM" id="MobiDB-lite"/>
    </source>
</evidence>
<dbReference type="Gene3D" id="3.40.50.800">
    <property type="entry name" value="Anticodon-binding domain"/>
    <property type="match status" value="1"/>
</dbReference>
<evidence type="ECO:0000256" key="2">
    <source>
        <dbReference type="ARBA" id="ARBA00011738"/>
    </source>
</evidence>
<feature type="binding site" evidence="12">
    <location>
        <position position="155"/>
    </location>
    <ligand>
        <name>L-histidine</name>
        <dbReference type="ChEBI" id="CHEBI:57595"/>
    </ligand>
</feature>
<keyword evidence="7" id="KW-0067">ATP-binding</keyword>
<feature type="region of interest" description="Disordered" evidence="13">
    <location>
        <begin position="455"/>
        <end position="484"/>
    </location>
</feature>
<dbReference type="AlphaFoldDB" id="A0A4Z1E4T2"/>
<feature type="region of interest" description="Disordered" evidence="13">
    <location>
        <begin position="1"/>
        <end position="25"/>
    </location>
</feature>
<feature type="binding site" evidence="12">
    <location>
        <position position="310"/>
    </location>
    <ligand>
        <name>L-histidine</name>
        <dbReference type="ChEBI" id="CHEBI:57595"/>
    </ligand>
</feature>
<protein>
    <recommendedName>
        <fullName evidence="4 11">Histidine--tRNA ligase</fullName>
        <ecNumber evidence="3 11">6.1.1.21</ecNumber>
    </recommendedName>
</protein>
<dbReference type="InterPro" id="IPR015807">
    <property type="entry name" value="His-tRNA-ligase"/>
</dbReference>
<dbReference type="InterPro" id="IPR004154">
    <property type="entry name" value="Anticodon-bd"/>
</dbReference>
<dbReference type="InterPro" id="IPR006195">
    <property type="entry name" value="aa-tRNA-synth_II"/>
</dbReference>
<keyword evidence="9 15" id="KW-0030">Aminoacyl-tRNA synthetase</keyword>
<dbReference type="Proteomes" id="UP000297318">
    <property type="component" value="Unassembled WGS sequence"/>
</dbReference>
<dbReference type="SUPFAM" id="SSF52954">
    <property type="entry name" value="Class II aaRS ABD-related"/>
    <property type="match status" value="1"/>
</dbReference>
<comment type="catalytic activity">
    <reaction evidence="10">
        <text>tRNA(His) + L-histidine + ATP = L-histidyl-tRNA(His) + AMP + diphosphate + H(+)</text>
        <dbReference type="Rhea" id="RHEA:17313"/>
        <dbReference type="Rhea" id="RHEA-COMP:9665"/>
        <dbReference type="Rhea" id="RHEA-COMP:9689"/>
        <dbReference type="ChEBI" id="CHEBI:15378"/>
        <dbReference type="ChEBI" id="CHEBI:30616"/>
        <dbReference type="ChEBI" id="CHEBI:33019"/>
        <dbReference type="ChEBI" id="CHEBI:57595"/>
        <dbReference type="ChEBI" id="CHEBI:78442"/>
        <dbReference type="ChEBI" id="CHEBI:78527"/>
        <dbReference type="ChEBI" id="CHEBI:456215"/>
        <dbReference type="EC" id="6.1.1.21"/>
    </reaction>
</comment>
<organism evidence="15 16">
    <name type="scientific">Serinibacter arcticus</name>
    <dbReference type="NCBI Taxonomy" id="1655435"/>
    <lineage>
        <taxon>Bacteria</taxon>
        <taxon>Bacillati</taxon>
        <taxon>Actinomycetota</taxon>
        <taxon>Actinomycetes</taxon>
        <taxon>Micrococcales</taxon>
        <taxon>Beutenbergiaceae</taxon>
        <taxon>Serinibacter</taxon>
    </lineage>
</organism>
<evidence type="ECO:0000313" key="15">
    <source>
        <dbReference type="EMBL" id="TGO04747.1"/>
    </source>
</evidence>
<feature type="domain" description="Aminoacyl-transfer RNA synthetases class-II family profile" evidence="14">
    <location>
        <begin position="50"/>
        <end position="379"/>
    </location>
</feature>
<keyword evidence="5" id="KW-0963">Cytoplasm</keyword>
<dbReference type="InterPro" id="IPR041715">
    <property type="entry name" value="HisRS-like_core"/>
</dbReference>
<dbReference type="GO" id="GO:0006427">
    <property type="term" value="P:histidyl-tRNA aminoacylation"/>
    <property type="evidence" value="ECO:0007669"/>
    <property type="project" value="UniProtKB-UniRule"/>
</dbReference>
<comment type="similarity">
    <text evidence="1">Belongs to the class-II aminoacyl-tRNA synthetase family.</text>
</comment>
<evidence type="ECO:0000256" key="4">
    <source>
        <dbReference type="ARBA" id="ARBA00017399"/>
    </source>
</evidence>
<evidence type="ECO:0000256" key="3">
    <source>
        <dbReference type="ARBA" id="ARBA00012815"/>
    </source>
</evidence>
<dbReference type="InterPro" id="IPR036621">
    <property type="entry name" value="Anticodon-bd_dom_sf"/>
</dbReference>
<evidence type="ECO:0000259" key="14">
    <source>
        <dbReference type="PROSITE" id="PS50862"/>
    </source>
</evidence>
<keyword evidence="9 15" id="KW-0436">Ligase</keyword>
<dbReference type="GO" id="GO:0005524">
    <property type="term" value="F:ATP binding"/>
    <property type="evidence" value="ECO:0007669"/>
    <property type="project" value="UniProtKB-KW"/>
</dbReference>
<feature type="binding site" evidence="12">
    <location>
        <position position="137"/>
    </location>
    <ligand>
        <name>L-histidine</name>
        <dbReference type="ChEBI" id="CHEBI:57595"/>
    </ligand>
</feature>
<evidence type="ECO:0000256" key="8">
    <source>
        <dbReference type="ARBA" id="ARBA00022917"/>
    </source>
</evidence>
<proteinExistence type="inferred from homology"/>
<dbReference type="Pfam" id="PF03129">
    <property type="entry name" value="HGTP_anticodon"/>
    <property type="match status" value="1"/>
</dbReference>
<dbReference type="CDD" id="cd00773">
    <property type="entry name" value="HisRS-like_core"/>
    <property type="match status" value="1"/>
</dbReference>
<feature type="binding site" evidence="12">
    <location>
        <begin position="107"/>
        <end position="109"/>
    </location>
    <ligand>
        <name>L-histidine</name>
        <dbReference type="ChEBI" id="CHEBI:57595"/>
    </ligand>
</feature>
<evidence type="ECO:0000256" key="7">
    <source>
        <dbReference type="ARBA" id="ARBA00022840"/>
    </source>
</evidence>
<feature type="compositionally biased region" description="Basic and acidic residues" evidence="13">
    <location>
        <begin position="1"/>
        <end position="10"/>
    </location>
</feature>
<dbReference type="PANTHER" id="PTHR11476:SF7">
    <property type="entry name" value="HISTIDINE--TRNA LIGASE"/>
    <property type="match status" value="1"/>
</dbReference>
<evidence type="ECO:0000256" key="10">
    <source>
        <dbReference type="ARBA" id="ARBA00047639"/>
    </source>
</evidence>
<sequence>MTPPGEDRGVARRQPGVWEDRRMPRPTPLSGFPEWLPAQRIIEQRAVEIITRTFELHGYASVNTRAVEPLRELLRKGETSKEVYVLRRLHAEPGASASDDDLGLHFDLTVPFARYVLEHAGHLTFPFKRYQVQPVWRGERPQDGRFREFWQADIDVVGDGELADHFEVDVPLVAAEALTALREIGLPPVRVMVNNRRVADAFYRGIGLTDVDAVLQAVDKLAKIGADGVAALLRSELGASEDQVAATLALAGLSGGSEVVEQVRELAASSGVTGAEAVDLEAGLTQLQNLLVRAETRAPGVVVADLSIARGLDYYTGAVYETVLVGHEKLGSICSGGRYDSLATDGSRTFPGVGISIGLSRVLSRLFSAGLATATRSVPTAVLIAVAQEDSRGRSDAVATRLRARGIPCDVAPAAAKFGKQIRYADRRGIPFVWFPGTDGADGAESTADTVKDIRTGDQVEADAATWTPPSEDLWPRAVPTSES</sequence>
<dbReference type="InterPro" id="IPR004516">
    <property type="entry name" value="HisRS/HisZ"/>
</dbReference>
<dbReference type="SUPFAM" id="SSF55681">
    <property type="entry name" value="Class II aaRS and biotin synthetases"/>
    <property type="match status" value="1"/>
</dbReference>
<gene>
    <name evidence="15" type="ORF">SERN_2340</name>
</gene>
<dbReference type="EC" id="6.1.1.21" evidence="3 11"/>
<name>A0A4Z1E4T2_9MICO</name>
<feature type="binding site" evidence="12">
    <location>
        <position position="151"/>
    </location>
    <ligand>
        <name>L-histidine</name>
        <dbReference type="ChEBI" id="CHEBI:57595"/>
    </ligand>
</feature>
<reference evidence="15 16" key="1">
    <citation type="submission" date="2018-11" db="EMBL/GenBank/DDBJ databases">
        <title>Complete genome sequencing of the Actinobacteria Serinibacter sp. K3-2.</title>
        <authorList>
            <person name="Rakitin A.L."/>
            <person name="Beletsky A.V."/>
            <person name="Mardanov A.V."/>
            <person name="Ravin N.V."/>
            <person name="Gromova A.S."/>
            <person name="Filippova S.N."/>
            <person name="Gal'Chenko V.F."/>
        </authorList>
    </citation>
    <scope>NUCLEOTIDE SEQUENCE [LARGE SCALE GENOMIC DNA]</scope>
    <source>
        <strain evidence="15 16">K3-2</strain>
    </source>
</reference>
<evidence type="ECO:0000256" key="12">
    <source>
        <dbReference type="PIRSR" id="PIRSR001549-1"/>
    </source>
</evidence>
<evidence type="ECO:0000256" key="9">
    <source>
        <dbReference type="ARBA" id="ARBA00023146"/>
    </source>
</evidence>
<evidence type="ECO:0000256" key="5">
    <source>
        <dbReference type="ARBA" id="ARBA00022490"/>
    </source>
</evidence>
<accession>A0A4Z1E4T2</accession>
<dbReference type="GO" id="GO:0004821">
    <property type="term" value="F:histidine-tRNA ligase activity"/>
    <property type="evidence" value="ECO:0007669"/>
    <property type="project" value="UniProtKB-UniRule"/>
</dbReference>
<keyword evidence="16" id="KW-1185">Reference proteome</keyword>
<dbReference type="PROSITE" id="PS50862">
    <property type="entry name" value="AA_TRNA_LIGASE_II"/>
    <property type="match status" value="1"/>
</dbReference>
<evidence type="ECO:0000256" key="6">
    <source>
        <dbReference type="ARBA" id="ARBA00022741"/>
    </source>
</evidence>
<dbReference type="Gene3D" id="3.30.930.10">
    <property type="entry name" value="Bira Bifunctional Protein, Domain 2"/>
    <property type="match status" value="1"/>
</dbReference>
<dbReference type="PIRSF" id="PIRSF001549">
    <property type="entry name" value="His-tRNA_synth"/>
    <property type="match status" value="1"/>
</dbReference>
<comment type="caution">
    <text evidence="15">The sequence shown here is derived from an EMBL/GenBank/DDBJ whole genome shotgun (WGS) entry which is preliminary data.</text>
</comment>
<keyword evidence="8" id="KW-0648">Protein biosynthesis</keyword>
<evidence type="ECO:0000256" key="11">
    <source>
        <dbReference type="NCBIfam" id="TIGR00442"/>
    </source>
</evidence>
<keyword evidence="6" id="KW-0547">Nucleotide-binding</keyword>
<dbReference type="NCBIfam" id="TIGR00442">
    <property type="entry name" value="hisS"/>
    <property type="match status" value="1"/>
</dbReference>